<organism evidence="2 3">
    <name type="scientific">Microbacterium pseudoresistens</name>
    <dbReference type="NCBI Taxonomy" id="640634"/>
    <lineage>
        <taxon>Bacteria</taxon>
        <taxon>Bacillati</taxon>
        <taxon>Actinomycetota</taxon>
        <taxon>Actinomycetes</taxon>
        <taxon>Micrococcales</taxon>
        <taxon>Microbacteriaceae</taxon>
        <taxon>Microbacterium</taxon>
    </lineage>
</organism>
<evidence type="ECO:0000313" key="3">
    <source>
        <dbReference type="Proteomes" id="UP000552045"/>
    </source>
</evidence>
<keyword evidence="1" id="KW-1133">Transmembrane helix</keyword>
<dbReference type="AlphaFoldDB" id="A0A7Y9JN74"/>
<keyword evidence="3" id="KW-1185">Reference proteome</keyword>
<feature type="transmembrane region" description="Helical" evidence="1">
    <location>
        <begin position="64"/>
        <end position="84"/>
    </location>
</feature>
<protein>
    <submittedName>
        <fullName evidence="2">ABC-type transport system involved in multi-copper enzyme maturation permease subunit</fullName>
    </submittedName>
</protein>
<feature type="transmembrane region" description="Helical" evidence="1">
    <location>
        <begin position="224"/>
        <end position="245"/>
    </location>
</feature>
<proteinExistence type="predicted"/>
<feature type="transmembrane region" description="Helical" evidence="1">
    <location>
        <begin position="174"/>
        <end position="193"/>
    </location>
</feature>
<dbReference type="EMBL" id="JACCBH010000001">
    <property type="protein sequence ID" value="NYD54278.1"/>
    <property type="molecule type" value="Genomic_DNA"/>
</dbReference>
<dbReference type="Proteomes" id="UP000552045">
    <property type="component" value="Unassembled WGS sequence"/>
</dbReference>
<feature type="transmembrane region" description="Helical" evidence="1">
    <location>
        <begin position="105"/>
        <end position="133"/>
    </location>
</feature>
<sequence length="250" mass="25051">MTGVSMTRVLRSEGMKFSTLRSNIVTAAAAFTLIVGIAAVLIWARTGDPGAPGAAVTDLLNGVTWAQMVLVVLAVVAICSEWSTGMSRVTFLAVPTRGRVVVAKALIVGAVSFLVGVMGAAAALAAGAFAAGIDTMADPALSARLLAGSGLSLAALAVFALGIGALVRNLVAGILTVAGILWVLPFAVAMIPVPEVQKLVAYLPGTAAGALIAPDDPAAALTPWGGLAVLAVWMLVALSAAVVTVRTRDV</sequence>
<comment type="caution">
    <text evidence="2">The sequence shown here is derived from an EMBL/GenBank/DDBJ whole genome shotgun (WGS) entry which is preliminary data.</text>
</comment>
<feature type="transmembrane region" description="Helical" evidence="1">
    <location>
        <begin position="20"/>
        <end position="44"/>
    </location>
</feature>
<reference evidence="2 3" key="1">
    <citation type="submission" date="2020-07" db="EMBL/GenBank/DDBJ databases">
        <title>Sequencing the genomes of 1000 actinobacteria strains.</title>
        <authorList>
            <person name="Klenk H.-P."/>
        </authorList>
    </citation>
    <scope>NUCLEOTIDE SEQUENCE [LARGE SCALE GENOMIC DNA]</scope>
    <source>
        <strain evidence="2 3">DSM 22185</strain>
    </source>
</reference>
<evidence type="ECO:0000256" key="1">
    <source>
        <dbReference type="SAM" id="Phobius"/>
    </source>
</evidence>
<dbReference type="RefSeq" id="WP_179432468.1">
    <property type="nucleotide sequence ID" value="NZ_BAABLC010000001.1"/>
</dbReference>
<accession>A0A7Y9JN74</accession>
<gene>
    <name evidence="2" type="ORF">BKA02_001333</name>
</gene>
<feature type="transmembrane region" description="Helical" evidence="1">
    <location>
        <begin position="145"/>
        <end position="167"/>
    </location>
</feature>
<evidence type="ECO:0000313" key="2">
    <source>
        <dbReference type="EMBL" id="NYD54278.1"/>
    </source>
</evidence>
<keyword evidence="1" id="KW-0812">Transmembrane</keyword>
<keyword evidence="1" id="KW-0472">Membrane</keyword>
<name>A0A7Y9JN74_9MICO</name>